<keyword evidence="6 8" id="KW-0472">Membrane</keyword>
<feature type="transmembrane region" description="Helical" evidence="8">
    <location>
        <begin position="134"/>
        <end position="153"/>
    </location>
</feature>
<evidence type="ECO:0000313" key="9">
    <source>
        <dbReference type="EMBL" id="JAE35798.1"/>
    </source>
</evidence>
<dbReference type="GO" id="GO:0005737">
    <property type="term" value="C:cytoplasm"/>
    <property type="evidence" value="ECO:0007669"/>
    <property type="project" value="UniProtKB-ARBA"/>
</dbReference>
<keyword evidence="2 8" id="KW-0813">Transport</keyword>
<evidence type="ECO:0000256" key="5">
    <source>
        <dbReference type="ARBA" id="ARBA00022989"/>
    </source>
</evidence>
<evidence type="ECO:0000256" key="1">
    <source>
        <dbReference type="ARBA" id="ARBA00004141"/>
    </source>
</evidence>
<dbReference type="AlphaFoldDB" id="A0A0A9HS96"/>
<evidence type="ECO:0000256" key="2">
    <source>
        <dbReference type="ARBA" id="ARBA00022448"/>
    </source>
</evidence>
<comment type="similarity">
    <text evidence="7 8">Belongs to the SFT2 family.</text>
</comment>
<organism evidence="9">
    <name type="scientific">Arundo donax</name>
    <name type="common">Giant reed</name>
    <name type="synonym">Donax arundinaceus</name>
    <dbReference type="NCBI Taxonomy" id="35708"/>
    <lineage>
        <taxon>Eukaryota</taxon>
        <taxon>Viridiplantae</taxon>
        <taxon>Streptophyta</taxon>
        <taxon>Embryophyta</taxon>
        <taxon>Tracheophyta</taxon>
        <taxon>Spermatophyta</taxon>
        <taxon>Magnoliopsida</taxon>
        <taxon>Liliopsida</taxon>
        <taxon>Poales</taxon>
        <taxon>Poaceae</taxon>
        <taxon>PACMAD clade</taxon>
        <taxon>Arundinoideae</taxon>
        <taxon>Arundineae</taxon>
        <taxon>Arundo</taxon>
    </lineage>
</organism>
<dbReference type="PANTHER" id="PTHR23137:SF36">
    <property type="entry name" value="VESICLE TRANSPORT PROTEIN SFT2C"/>
    <property type="match status" value="1"/>
</dbReference>
<evidence type="ECO:0000256" key="6">
    <source>
        <dbReference type="ARBA" id="ARBA00023136"/>
    </source>
</evidence>
<evidence type="ECO:0000256" key="8">
    <source>
        <dbReference type="RuleBase" id="RU363111"/>
    </source>
</evidence>
<comment type="function">
    <text evidence="8">May be involved in fusion of retrograde transport vesicles derived from an endocytic compartment with the Golgi complex.</text>
</comment>
<name>A0A0A9HS96_ARUDO</name>
<comment type="caution">
    <text evidence="8">Lacks conserved residue(s) required for the propagation of feature annotation.</text>
</comment>
<dbReference type="Pfam" id="PF04178">
    <property type="entry name" value="Got1"/>
    <property type="match status" value="1"/>
</dbReference>
<protein>
    <recommendedName>
        <fullName evidence="8">Vesicle transport protein</fullName>
    </recommendedName>
</protein>
<comment type="subcellular location">
    <subcellularLocation>
        <location evidence="1 8">Membrane</location>
        <topology evidence="1 8">Multi-pass membrane protein</topology>
    </subcellularLocation>
</comment>
<dbReference type="InterPro" id="IPR011691">
    <property type="entry name" value="Vesicle_transpt_SFT2"/>
</dbReference>
<accession>A0A0A9HS96</accession>
<keyword evidence="4 8" id="KW-0653">Protein transport</keyword>
<dbReference type="EMBL" id="GBRH01162098">
    <property type="protein sequence ID" value="JAE35798.1"/>
    <property type="molecule type" value="Transcribed_RNA"/>
</dbReference>
<keyword evidence="5 8" id="KW-1133">Transmembrane helix</keyword>
<keyword evidence="3 8" id="KW-0812">Transmembrane</keyword>
<reference evidence="9" key="2">
    <citation type="journal article" date="2015" name="Data Brief">
        <title>Shoot transcriptome of the giant reed, Arundo donax.</title>
        <authorList>
            <person name="Barrero R.A."/>
            <person name="Guerrero F.D."/>
            <person name="Moolhuijzen P."/>
            <person name="Goolsby J.A."/>
            <person name="Tidwell J."/>
            <person name="Bellgard S.E."/>
            <person name="Bellgard M.I."/>
        </authorList>
    </citation>
    <scope>NUCLEOTIDE SEQUENCE</scope>
    <source>
        <tissue evidence="9">Shoot tissue taken approximately 20 cm above the soil surface</tissue>
    </source>
</reference>
<dbReference type="GO" id="GO:0016020">
    <property type="term" value="C:membrane"/>
    <property type="evidence" value="ECO:0007669"/>
    <property type="project" value="UniProtKB-SubCell"/>
</dbReference>
<dbReference type="GO" id="GO:0015031">
    <property type="term" value="P:protein transport"/>
    <property type="evidence" value="ECO:0007669"/>
    <property type="project" value="UniProtKB-KW"/>
</dbReference>
<sequence>MPDCSSQQPPQPSPVRASLWLCGPEMQPWFSSGGPSSSAAASSSQPSLLAEWNSYAAARSSEDAGDGFGVDIEAAVRSAKDRVAGAFGVVSKGVRGLPGSFKSHVLWCISCEWHILVFIAFTIFLPVMVIMPQKFAICFTAGCAFVMGSFFALKGPKNLPTTI</sequence>
<dbReference type="PANTHER" id="PTHR23137">
    <property type="entry name" value="VESICLE TRANSPORT PROTEIN-RELATED"/>
    <property type="match status" value="1"/>
</dbReference>
<proteinExistence type="inferred from homology"/>
<evidence type="ECO:0000256" key="7">
    <source>
        <dbReference type="ARBA" id="ARBA00025800"/>
    </source>
</evidence>
<dbReference type="InterPro" id="IPR007305">
    <property type="entry name" value="Vesicle_transpt_Got1/SFT2"/>
</dbReference>
<evidence type="ECO:0000256" key="3">
    <source>
        <dbReference type="ARBA" id="ARBA00022692"/>
    </source>
</evidence>
<feature type="transmembrane region" description="Helical" evidence="8">
    <location>
        <begin position="105"/>
        <end position="128"/>
    </location>
</feature>
<evidence type="ECO:0000256" key="4">
    <source>
        <dbReference type="ARBA" id="ARBA00022927"/>
    </source>
</evidence>
<dbReference type="GO" id="GO:0012505">
    <property type="term" value="C:endomembrane system"/>
    <property type="evidence" value="ECO:0007669"/>
    <property type="project" value="UniProtKB-ARBA"/>
</dbReference>
<dbReference type="GO" id="GO:0016192">
    <property type="term" value="P:vesicle-mediated transport"/>
    <property type="evidence" value="ECO:0007669"/>
    <property type="project" value="InterPro"/>
</dbReference>
<reference evidence="9" key="1">
    <citation type="submission" date="2014-09" db="EMBL/GenBank/DDBJ databases">
        <authorList>
            <person name="Magalhaes I.L.F."/>
            <person name="Oliveira U."/>
            <person name="Santos F.R."/>
            <person name="Vidigal T.H.D.A."/>
            <person name="Brescovit A.D."/>
            <person name="Santos A.J."/>
        </authorList>
    </citation>
    <scope>NUCLEOTIDE SEQUENCE</scope>
    <source>
        <tissue evidence="9">Shoot tissue taken approximately 20 cm above the soil surface</tissue>
    </source>
</reference>